<sequence>MSNLSRTASLFSTAVLGGMLLTTSITSVATVTFAAETTAVTSTSNKTTADAIITAEVPMEASDGMDRFFNATAKLAVKGATTDVTISFKDSVSGMLAMIPELTFDGITQQVNGQQAITFTIPTDDLKPESGSKVTLASFTSVPMSPSKGYKSNLTFDMSSLLPSAAVTTGSFDLPVSADGGMGSWFDKTFSTEIGWLTSKVTVSYQASKQPMLGMISDLTFDNITKPVNGQRTITFDIPTKDLNPDADGIAKIDSFTGVPMSPSKGYKSTLSFDMTNAPGESAPTNPVVPEVPTTPTQPEIPSEPEPEPETPSQSVLTDGVYTVPLTNYKTGTTTASSMNNYLKTPATVTVKNGQATIDIETSNAAIMGMMSNYRFNGVKATATGTHWLVTLPVADLNKTVATSMTISMNGNIIEQPKADMLFDVENAVRLSDAPTDSQPTTPTTPDKPAGDKPSSTPDNSNVVAQDSTYALNILQADKNEKSMAATYMLPTIKLSKNADGTYYAYLTTHTPAMMGQNPIRFNDTKHAAKLMSTNLVNGYYQSVFRLTLSESEITSPILTNIHVQFTSPLVYNENYDIRLVIGDQLSGETSANNQNNDQTQHEISDTAIVPRETETTATTFDPAPVAFTTVASSVPMAPTTLATTHLIASPQTVTTPQAPTSDKKIKLAPTKEQTVAKNKTTNSASKPSQSAAAPKQSKIVRATMIGAGVAITAAVGFVGASLALNVWRKH</sequence>
<dbReference type="SUPFAM" id="SSF158911">
    <property type="entry name" value="NEAT domain-like"/>
    <property type="match status" value="2"/>
</dbReference>
<evidence type="ECO:0000256" key="2">
    <source>
        <dbReference type="ARBA" id="ARBA00022729"/>
    </source>
</evidence>
<comment type="caution">
    <text evidence="7">The sequence shown here is derived from an EMBL/GenBank/DDBJ whole genome shotgun (WGS) entry which is preliminary data.</text>
</comment>
<dbReference type="PROSITE" id="PS50978">
    <property type="entry name" value="NEAT"/>
    <property type="match status" value="1"/>
</dbReference>
<dbReference type="EMBL" id="JAAAMQ010000001">
    <property type="protein sequence ID" value="NBA10850.1"/>
    <property type="molecule type" value="Genomic_DNA"/>
</dbReference>
<evidence type="ECO:0000256" key="1">
    <source>
        <dbReference type="ARBA" id="ARBA00004196"/>
    </source>
</evidence>
<feature type="transmembrane region" description="Helical" evidence="4">
    <location>
        <begin position="705"/>
        <end position="728"/>
    </location>
</feature>
<reference evidence="7" key="1">
    <citation type="submission" date="2020-01" db="EMBL/GenBank/DDBJ databases">
        <title>First Reported Case and Whole Genome of Weissella confusa in an Equid.</title>
        <authorList>
            <person name="Little S.V."/>
            <person name="Lawhon S.D."/>
        </authorList>
    </citation>
    <scope>NUCLEOTIDE SEQUENCE</scope>
    <source>
        <strain evidence="7">718955</strain>
    </source>
</reference>
<feature type="region of interest" description="Disordered" evidence="3">
    <location>
        <begin position="276"/>
        <end position="316"/>
    </location>
</feature>
<feature type="compositionally biased region" description="Low complexity" evidence="3">
    <location>
        <begin position="684"/>
        <end position="697"/>
    </location>
</feature>
<feature type="region of interest" description="Disordered" evidence="3">
    <location>
        <begin position="673"/>
        <end position="697"/>
    </location>
</feature>
<feature type="compositionally biased region" description="Low complexity" evidence="3">
    <location>
        <begin position="432"/>
        <end position="454"/>
    </location>
</feature>
<proteinExistence type="predicted"/>
<evidence type="ECO:0000256" key="3">
    <source>
        <dbReference type="SAM" id="MobiDB-lite"/>
    </source>
</evidence>
<keyword evidence="4" id="KW-0472">Membrane</keyword>
<dbReference type="Pfam" id="PF05031">
    <property type="entry name" value="NEAT"/>
    <property type="match status" value="1"/>
</dbReference>
<feature type="domain" description="NEAT" evidence="6">
    <location>
        <begin position="317"/>
        <end position="441"/>
    </location>
</feature>
<dbReference type="SMART" id="SM00725">
    <property type="entry name" value="NEAT"/>
    <property type="match status" value="1"/>
</dbReference>
<evidence type="ECO:0000313" key="7">
    <source>
        <dbReference type="EMBL" id="NBA10850.1"/>
    </source>
</evidence>
<feature type="compositionally biased region" description="Low complexity" evidence="3">
    <location>
        <begin position="284"/>
        <end position="301"/>
    </location>
</feature>
<feature type="region of interest" description="Disordered" evidence="3">
    <location>
        <begin position="431"/>
        <end position="463"/>
    </location>
</feature>
<dbReference type="InterPro" id="IPR037250">
    <property type="entry name" value="NEAT_dom_sf"/>
</dbReference>
<feature type="signal peptide" evidence="5">
    <location>
        <begin position="1"/>
        <end position="29"/>
    </location>
</feature>
<keyword evidence="2 5" id="KW-0732">Signal</keyword>
<gene>
    <name evidence="7" type="ORF">GTU77_01250</name>
</gene>
<dbReference type="InterPro" id="IPR006635">
    <property type="entry name" value="NEAT_dom"/>
</dbReference>
<evidence type="ECO:0000313" key="8">
    <source>
        <dbReference type="Proteomes" id="UP000719917"/>
    </source>
</evidence>
<dbReference type="GO" id="GO:0030313">
    <property type="term" value="C:cell envelope"/>
    <property type="evidence" value="ECO:0007669"/>
    <property type="project" value="UniProtKB-SubCell"/>
</dbReference>
<evidence type="ECO:0000259" key="6">
    <source>
        <dbReference type="PROSITE" id="PS50978"/>
    </source>
</evidence>
<evidence type="ECO:0000256" key="4">
    <source>
        <dbReference type="SAM" id="Phobius"/>
    </source>
</evidence>
<comment type="subcellular location">
    <subcellularLocation>
        <location evidence="1">Cell envelope</location>
    </subcellularLocation>
</comment>
<dbReference type="Proteomes" id="UP000719917">
    <property type="component" value="Unassembled WGS sequence"/>
</dbReference>
<keyword evidence="4" id="KW-1133">Transmembrane helix</keyword>
<protein>
    <recommendedName>
        <fullName evidence="6">NEAT domain-containing protein</fullName>
    </recommendedName>
</protein>
<feature type="compositionally biased region" description="Polar residues" evidence="3">
    <location>
        <begin position="673"/>
        <end position="683"/>
    </location>
</feature>
<name>A0AAJ2YYV5_WEICO</name>
<feature type="chain" id="PRO_5042533643" description="NEAT domain-containing protein" evidence="5">
    <location>
        <begin position="30"/>
        <end position="731"/>
    </location>
</feature>
<accession>A0AAJ2YYV5</accession>
<dbReference type="AlphaFoldDB" id="A0AAJ2YYV5"/>
<dbReference type="CDD" id="cd06920">
    <property type="entry name" value="NEAT"/>
    <property type="match status" value="1"/>
</dbReference>
<dbReference type="RefSeq" id="WP_135796936.1">
    <property type="nucleotide sequence ID" value="NZ_CP027565.1"/>
</dbReference>
<keyword evidence="4" id="KW-0812">Transmembrane</keyword>
<evidence type="ECO:0000256" key="5">
    <source>
        <dbReference type="SAM" id="SignalP"/>
    </source>
</evidence>
<dbReference type="Gene3D" id="2.60.40.1850">
    <property type="match status" value="2"/>
</dbReference>
<organism evidence="7 8">
    <name type="scientific">Weissella confusa</name>
    <name type="common">Lactobacillus confusus</name>
    <dbReference type="NCBI Taxonomy" id="1583"/>
    <lineage>
        <taxon>Bacteria</taxon>
        <taxon>Bacillati</taxon>
        <taxon>Bacillota</taxon>
        <taxon>Bacilli</taxon>
        <taxon>Lactobacillales</taxon>
        <taxon>Lactobacillaceae</taxon>
        <taxon>Weissella</taxon>
    </lineage>
</organism>